<name>A0A8S5VE39_9CAUD</name>
<evidence type="ECO:0000313" key="1">
    <source>
        <dbReference type="EMBL" id="DAG04903.1"/>
    </source>
</evidence>
<accession>A0A8S5VE39</accession>
<reference evidence="1" key="1">
    <citation type="journal article" date="2021" name="Proc. Natl. Acad. Sci. U.S.A.">
        <title>A Catalog of Tens of Thousands of Viruses from Human Metagenomes Reveals Hidden Associations with Chronic Diseases.</title>
        <authorList>
            <person name="Tisza M.J."/>
            <person name="Buck C.B."/>
        </authorList>
    </citation>
    <scope>NUCLEOTIDE SEQUENCE</scope>
    <source>
        <strain evidence="1">CtGa111</strain>
    </source>
</reference>
<proteinExistence type="predicted"/>
<dbReference type="EMBL" id="BK016245">
    <property type="protein sequence ID" value="DAG04903.1"/>
    <property type="molecule type" value="Genomic_DNA"/>
</dbReference>
<protein>
    <submittedName>
        <fullName evidence="1">Uncharacterized protein</fullName>
    </submittedName>
</protein>
<sequence>MELAINPMIWTQELSLIRLMMMWNLIYLLKTLLSRTTKILNGLLVVNFDGAMMESCLIFLVLTVSVKKERLLGLLWIVVDVEEFFLSK</sequence>
<organism evidence="1">
    <name type="scientific">Siphoviridae sp. ctGa111</name>
    <dbReference type="NCBI Taxonomy" id="2825413"/>
    <lineage>
        <taxon>Viruses</taxon>
        <taxon>Duplodnaviria</taxon>
        <taxon>Heunggongvirae</taxon>
        <taxon>Uroviricota</taxon>
        <taxon>Caudoviricetes</taxon>
    </lineage>
</organism>